<comment type="subcellular location">
    <subcellularLocation>
        <location evidence="1">Mitochondrion</location>
    </subcellularLocation>
</comment>
<sequence length="83" mass="9466">MIIDIDNKSKEEIYEHLLKVVGKTKEVLKAESIAKEKKDNPANFGSLCERYCICIIPGQVPCTGTCAIPMEWRGKYKYKKEIS</sequence>
<keyword evidence="3" id="KW-0496">Mitochondrion</keyword>
<comment type="caution">
    <text evidence="5">The sequence shown here is derived from an EMBL/GenBank/DDBJ whole genome shotgun (WGS) entry which is preliminary data.</text>
</comment>
<name>A0ABQ9JM86_9CUCU</name>
<dbReference type="Proteomes" id="UP001162164">
    <property type="component" value="Unassembled WGS sequence"/>
</dbReference>
<gene>
    <name evidence="5" type="ORF">NQ317_006977</name>
</gene>
<evidence type="ECO:0000313" key="5">
    <source>
        <dbReference type="EMBL" id="KAJ8979341.1"/>
    </source>
</evidence>
<dbReference type="EMBL" id="JAPWTJ010000349">
    <property type="protein sequence ID" value="KAJ8979341.1"/>
    <property type="molecule type" value="Genomic_DNA"/>
</dbReference>
<keyword evidence="6" id="KW-1185">Reference proteome</keyword>
<dbReference type="PANTHER" id="PTHR13274:SF2">
    <property type="entry name" value="SMALL RIBOSOMAL SUBUNIT PROTEIN MS25"/>
    <property type="match status" value="1"/>
</dbReference>
<evidence type="ECO:0000256" key="2">
    <source>
        <dbReference type="ARBA" id="ARBA00022980"/>
    </source>
</evidence>
<keyword evidence="4" id="KW-0687">Ribonucleoprotein</keyword>
<keyword evidence="2" id="KW-0689">Ribosomal protein</keyword>
<accession>A0ABQ9JM86</accession>
<proteinExistence type="predicted"/>
<evidence type="ECO:0000313" key="6">
    <source>
        <dbReference type="Proteomes" id="UP001162164"/>
    </source>
</evidence>
<evidence type="ECO:0000256" key="4">
    <source>
        <dbReference type="ARBA" id="ARBA00023274"/>
    </source>
</evidence>
<dbReference type="PANTHER" id="PTHR13274">
    <property type="entry name" value="MITOCHONDRIAL RIBOSOMAL PROTEIN S25"/>
    <property type="match status" value="1"/>
</dbReference>
<evidence type="ECO:0000256" key="1">
    <source>
        <dbReference type="ARBA" id="ARBA00004173"/>
    </source>
</evidence>
<dbReference type="InterPro" id="IPR040049">
    <property type="entry name" value="Ribosomal_mS25/mL61"/>
</dbReference>
<protein>
    <submittedName>
        <fullName evidence="5">Uncharacterized protein</fullName>
    </submittedName>
</protein>
<reference evidence="5" key="1">
    <citation type="journal article" date="2023" name="Insect Mol. Biol.">
        <title>Genome sequencing provides insights into the evolution of gene families encoding plant cell wall-degrading enzymes in longhorned beetles.</title>
        <authorList>
            <person name="Shin N.R."/>
            <person name="Okamura Y."/>
            <person name="Kirsch R."/>
            <person name="Pauchet Y."/>
        </authorList>
    </citation>
    <scope>NUCLEOTIDE SEQUENCE</scope>
    <source>
        <strain evidence="5">MMC_N1</strain>
    </source>
</reference>
<evidence type="ECO:0000256" key="3">
    <source>
        <dbReference type="ARBA" id="ARBA00023128"/>
    </source>
</evidence>
<organism evidence="5 6">
    <name type="scientific">Molorchus minor</name>
    <dbReference type="NCBI Taxonomy" id="1323400"/>
    <lineage>
        <taxon>Eukaryota</taxon>
        <taxon>Metazoa</taxon>
        <taxon>Ecdysozoa</taxon>
        <taxon>Arthropoda</taxon>
        <taxon>Hexapoda</taxon>
        <taxon>Insecta</taxon>
        <taxon>Pterygota</taxon>
        <taxon>Neoptera</taxon>
        <taxon>Endopterygota</taxon>
        <taxon>Coleoptera</taxon>
        <taxon>Polyphaga</taxon>
        <taxon>Cucujiformia</taxon>
        <taxon>Chrysomeloidea</taxon>
        <taxon>Cerambycidae</taxon>
        <taxon>Lamiinae</taxon>
        <taxon>Monochamini</taxon>
        <taxon>Molorchus</taxon>
    </lineage>
</organism>